<organism evidence="1 2">
    <name type="scientific">Fusarium decemcellulare</name>
    <dbReference type="NCBI Taxonomy" id="57161"/>
    <lineage>
        <taxon>Eukaryota</taxon>
        <taxon>Fungi</taxon>
        <taxon>Dikarya</taxon>
        <taxon>Ascomycota</taxon>
        <taxon>Pezizomycotina</taxon>
        <taxon>Sordariomycetes</taxon>
        <taxon>Hypocreomycetidae</taxon>
        <taxon>Hypocreales</taxon>
        <taxon>Nectriaceae</taxon>
        <taxon>Fusarium</taxon>
        <taxon>Fusarium decemcellulare species complex</taxon>
    </lineage>
</organism>
<proteinExistence type="predicted"/>
<gene>
    <name evidence="1" type="ORF">NM208_g11694</name>
</gene>
<keyword evidence="2" id="KW-1185">Reference proteome</keyword>
<accession>A0ACC1RTB9</accession>
<evidence type="ECO:0000313" key="1">
    <source>
        <dbReference type="EMBL" id="KAJ3525312.1"/>
    </source>
</evidence>
<protein>
    <submittedName>
        <fullName evidence="1">Uncharacterized protein</fullName>
    </submittedName>
</protein>
<reference evidence="1" key="1">
    <citation type="submission" date="2022-08" db="EMBL/GenBank/DDBJ databases">
        <title>Genome Sequence of Fusarium decemcellulare.</title>
        <authorList>
            <person name="Buettner E."/>
        </authorList>
    </citation>
    <scope>NUCLEOTIDE SEQUENCE</scope>
    <source>
        <strain evidence="1">Babe19</strain>
    </source>
</reference>
<dbReference type="EMBL" id="JANRMS010001930">
    <property type="protein sequence ID" value="KAJ3525312.1"/>
    <property type="molecule type" value="Genomic_DNA"/>
</dbReference>
<dbReference type="Proteomes" id="UP001148629">
    <property type="component" value="Unassembled WGS sequence"/>
</dbReference>
<name>A0ACC1RTB9_9HYPO</name>
<comment type="caution">
    <text evidence="1">The sequence shown here is derived from an EMBL/GenBank/DDBJ whole genome shotgun (WGS) entry which is preliminary data.</text>
</comment>
<evidence type="ECO:0000313" key="2">
    <source>
        <dbReference type="Proteomes" id="UP001148629"/>
    </source>
</evidence>
<sequence length="173" mass="19397">MPTDARPYFSSHLPPTYMANCVIMNRQYMSVSELCSSQTPLYKIAQICREARNRIDQELVHDAFSLLHSIPDNSPGNHSTAFLGQGIQDGVHCLFNNMMLFQASDMGPFGGDVFEAPETVRLQMDWLNGAFRGLFIYPMREDGGVELMLGTLPEELDAMMNDGEFAQFAEFLG</sequence>